<evidence type="ECO:0000313" key="7">
    <source>
        <dbReference type="EMBL" id="AQG78470.1"/>
    </source>
</evidence>
<dbReference type="PANTHER" id="PTHR43806">
    <property type="entry name" value="PEPTIDASE S8"/>
    <property type="match status" value="1"/>
</dbReference>
<keyword evidence="4 5" id="KW-0720">Serine protease</keyword>
<reference evidence="7 8" key="1">
    <citation type="submission" date="2016-01" db="EMBL/GenBank/DDBJ databases">
        <authorList>
            <person name="Oliw E.H."/>
        </authorList>
    </citation>
    <scope>NUCLEOTIDE SEQUENCE [LARGE SCALE GENOMIC DNA]</scope>
    <source>
        <strain evidence="7 8">DY10</strain>
    </source>
</reference>
<comment type="similarity">
    <text evidence="1 5">Belongs to the peptidase S8 family.</text>
</comment>
<dbReference type="InterPro" id="IPR022398">
    <property type="entry name" value="Peptidase_S8_His-AS"/>
</dbReference>
<dbReference type="PROSITE" id="PS51892">
    <property type="entry name" value="SUBTILASE"/>
    <property type="match status" value="1"/>
</dbReference>
<dbReference type="InterPro" id="IPR023828">
    <property type="entry name" value="Peptidase_S8_Ser-AS"/>
</dbReference>
<evidence type="ECO:0000256" key="5">
    <source>
        <dbReference type="PROSITE-ProRule" id="PRU01240"/>
    </source>
</evidence>
<evidence type="ECO:0000313" key="8">
    <source>
        <dbReference type="Proteomes" id="UP000187941"/>
    </source>
</evidence>
<evidence type="ECO:0000256" key="4">
    <source>
        <dbReference type="ARBA" id="ARBA00022825"/>
    </source>
</evidence>
<dbReference type="GO" id="GO:0004252">
    <property type="term" value="F:serine-type endopeptidase activity"/>
    <property type="evidence" value="ECO:0007669"/>
    <property type="project" value="UniProtKB-UniRule"/>
</dbReference>
<dbReference type="KEGG" id="smon:AWR27_03420"/>
<dbReference type="Gene3D" id="3.40.50.200">
    <property type="entry name" value="Peptidase S8/S53 domain"/>
    <property type="match status" value="1"/>
</dbReference>
<dbReference type="STRING" id="1178516.AWR27_03420"/>
<evidence type="ECO:0000259" key="6">
    <source>
        <dbReference type="Pfam" id="PF00082"/>
    </source>
</evidence>
<dbReference type="PANTHER" id="PTHR43806:SF11">
    <property type="entry name" value="CEREVISIN-RELATED"/>
    <property type="match status" value="1"/>
</dbReference>
<dbReference type="PRINTS" id="PR00723">
    <property type="entry name" value="SUBTILISIN"/>
</dbReference>
<dbReference type="GO" id="GO:0006508">
    <property type="term" value="P:proteolysis"/>
    <property type="evidence" value="ECO:0007669"/>
    <property type="project" value="UniProtKB-KW"/>
</dbReference>
<keyword evidence="2 5" id="KW-0645">Protease</keyword>
<evidence type="ECO:0000256" key="2">
    <source>
        <dbReference type="ARBA" id="ARBA00022670"/>
    </source>
</evidence>
<feature type="active site" description="Charge relay system" evidence="5">
    <location>
        <position position="438"/>
    </location>
</feature>
<dbReference type="EMBL" id="CP014263">
    <property type="protein sequence ID" value="AQG78470.1"/>
    <property type="molecule type" value="Genomic_DNA"/>
</dbReference>
<evidence type="ECO:0000256" key="1">
    <source>
        <dbReference type="ARBA" id="ARBA00011073"/>
    </source>
</evidence>
<dbReference type="AlphaFoldDB" id="A0A1P9WT01"/>
<name>A0A1P9WT01_9BACT</name>
<evidence type="ECO:0000256" key="3">
    <source>
        <dbReference type="ARBA" id="ARBA00022801"/>
    </source>
</evidence>
<dbReference type="InterPro" id="IPR015500">
    <property type="entry name" value="Peptidase_S8_subtilisin-rel"/>
</dbReference>
<feature type="domain" description="Peptidase S8/S53" evidence="6">
    <location>
        <begin position="221"/>
        <end position="468"/>
    </location>
</feature>
<dbReference type="InterPro" id="IPR050131">
    <property type="entry name" value="Peptidase_S8_subtilisin-like"/>
</dbReference>
<dbReference type="PROSITE" id="PS00137">
    <property type="entry name" value="SUBTILASE_HIS"/>
    <property type="match status" value="1"/>
</dbReference>
<feature type="active site" description="Charge relay system" evidence="5">
    <location>
        <position position="262"/>
    </location>
</feature>
<accession>A0A1P9WT01</accession>
<feature type="active site" description="Charge relay system" evidence="5">
    <location>
        <position position="230"/>
    </location>
</feature>
<keyword evidence="3 5" id="KW-0378">Hydrolase</keyword>
<gene>
    <name evidence="7" type="ORF">AWR27_03420</name>
</gene>
<sequence>MSKPPVYQNYILLPKLGVRFPDNYPDSDVQHTYARLTTRTHLDDVLAGCLTDRAVVLDMIGCSGAKLVRLSAEELPDLRAQLPGLRIIPEVFYYPQRWQQEVRSKPRPLAGQPRTGLKLVLREGRSSKPIIGATVMAFTNFDEREGEHSISDNQGVVRFRSIGNRPIEQLYIYPKVGYWTFWRQNLTLDNEAVISLVPVRLTYQDAQRFFYPPAPEDHPNGRGVKVGVIDTGSGPHPDLVLAGGTCTVTGDDPTDFADIDEHGTHVAGIIAARGVSPTGLKGICPNVDLYTYRVFGRNVRGASNFAIIKAIEQAVTDGCDLINISMGGGPTDDAIEDAISYAHDNGAVCFVATGNDGRKPVSFPASFSLSLAVGAMGRRGTFPSNTTDSPNIQPPFGTDRKNFVAAFSNIGPEVDFIAPGVGIVSTVPGGYAPLSGTSMACPMATGAAARHLSVRTDILNMPRNTARAEAIVHMLAEQVQPMGFGPTIEGTGMLFV</sequence>
<organism evidence="7 8">
    <name type="scientific">Spirosoma montaniterrae</name>
    <dbReference type="NCBI Taxonomy" id="1178516"/>
    <lineage>
        <taxon>Bacteria</taxon>
        <taxon>Pseudomonadati</taxon>
        <taxon>Bacteroidota</taxon>
        <taxon>Cytophagia</taxon>
        <taxon>Cytophagales</taxon>
        <taxon>Cytophagaceae</taxon>
        <taxon>Spirosoma</taxon>
    </lineage>
</organism>
<proteinExistence type="inferred from homology"/>
<dbReference type="PROSITE" id="PS00138">
    <property type="entry name" value="SUBTILASE_SER"/>
    <property type="match status" value="1"/>
</dbReference>
<dbReference type="InterPro" id="IPR036852">
    <property type="entry name" value="Peptidase_S8/S53_dom_sf"/>
</dbReference>
<dbReference type="RefSeq" id="WP_077129910.1">
    <property type="nucleotide sequence ID" value="NZ_CP014263.1"/>
</dbReference>
<keyword evidence="8" id="KW-1185">Reference proteome</keyword>
<protein>
    <submittedName>
        <fullName evidence="7">Peptidase S8/S53 subtilisin kexin sedolisin</fullName>
    </submittedName>
</protein>
<dbReference type="OrthoDB" id="9798386at2"/>
<dbReference type="Proteomes" id="UP000187941">
    <property type="component" value="Chromosome"/>
</dbReference>
<dbReference type="InterPro" id="IPR000209">
    <property type="entry name" value="Peptidase_S8/S53_dom"/>
</dbReference>
<dbReference type="Pfam" id="PF00082">
    <property type="entry name" value="Peptidase_S8"/>
    <property type="match status" value="1"/>
</dbReference>
<dbReference type="SUPFAM" id="SSF52743">
    <property type="entry name" value="Subtilisin-like"/>
    <property type="match status" value="1"/>
</dbReference>